<dbReference type="EMBL" id="PZZP01000002">
    <property type="protein sequence ID" value="PTM56607.1"/>
    <property type="molecule type" value="Genomic_DNA"/>
</dbReference>
<reference evidence="1 2" key="1">
    <citation type="submission" date="2018-04" db="EMBL/GenBank/DDBJ databases">
        <title>Genomic Encyclopedia of Archaeal and Bacterial Type Strains, Phase II (KMG-II): from individual species to whole genera.</title>
        <authorList>
            <person name="Goeker M."/>
        </authorList>
    </citation>
    <scope>NUCLEOTIDE SEQUENCE [LARGE SCALE GENOMIC DNA]</scope>
    <source>
        <strain evidence="1 2">DSM 45169</strain>
    </source>
</reference>
<dbReference type="Proteomes" id="UP000241639">
    <property type="component" value="Unassembled WGS sequence"/>
</dbReference>
<evidence type="ECO:0000313" key="1">
    <source>
        <dbReference type="EMBL" id="PTM56607.1"/>
    </source>
</evidence>
<protein>
    <submittedName>
        <fullName evidence="1">Uncharacterized protein</fullName>
    </submittedName>
</protein>
<gene>
    <name evidence="1" type="ORF">C8J48_2929</name>
</gene>
<dbReference type="OrthoDB" id="9867839at2"/>
<dbReference type="AlphaFoldDB" id="A0A2T4Z3Z6"/>
<dbReference type="RefSeq" id="WP_107727932.1">
    <property type="nucleotide sequence ID" value="NZ_PZZP01000002.1"/>
</dbReference>
<comment type="caution">
    <text evidence="1">The sequence shown here is derived from an EMBL/GenBank/DDBJ whole genome shotgun (WGS) entry which is preliminary data.</text>
</comment>
<name>A0A2T4Z3Z6_9BACL</name>
<keyword evidence="2" id="KW-1185">Reference proteome</keyword>
<evidence type="ECO:0000313" key="2">
    <source>
        <dbReference type="Proteomes" id="UP000241639"/>
    </source>
</evidence>
<proteinExistence type="predicted"/>
<sequence>MFFQPIFVIVTVLSFNNYLLVTHDEIVSSDFLQWSSSSVSLDQVEKVTLEFRPRHKGDDYKYYTLHFNDGSSKEIWYNAIIEDEALETVDRLIRERGISREVLSAPTNLHERSALEQKMYSQ</sequence>
<accession>A0A2T4Z3Z6</accession>
<organism evidence="1 2">
    <name type="scientific">Desmospora activa DSM 45169</name>
    <dbReference type="NCBI Taxonomy" id="1121389"/>
    <lineage>
        <taxon>Bacteria</taxon>
        <taxon>Bacillati</taxon>
        <taxon>Bacillota</taxon>
        <taxon>Bacilli</taxon>
        <taxon>Bacillales</taxon>
        <taxon>Thermoactinomycetaceae</taxon>
        <taxon>Desmospora</taxon>
    </lineage>
</organism>